<keyword evidence="2" id="KW-1133">Transmembrane helix</keyword>
<feature type="transmembrane region" description="Helical" evidence="2">
    <location>
        <begin position="182"/>
        <end position="205"/>
    </location>
</feature>
<evidence type="ECO:0000313" key="5">
    <source>
        <dbReference type="RefSeq" id="XP_022104633.1"/>
    </source>
</evidence>
<dbReference type="RefSeq" id="XP_022104633.1">
    <property type="nucleotide sequence ID" value="XM_022248941.1"/>
</dbReference>
<feature type="region of interest" description="Disordered" evidence="1">
    <location>
        <begin position="262"/>
        <end position="284"/>
    </location>
</feature>
<keyword evidence="3" id="KW-0732">Signal</keyword>
<dbReference type="KEGG" id="aplc:110986765"/>
<dbReference type="GeneID" id="110986765"/>
<feature type="compositionally biased region" description="Polar residues" evidence="1">
    <location>
        <begin position="433"/>
        <end position="450"/>
    </location>
</feature>
<reference evidence="5" key="1">
    <citation type="submission" date="2025-08" db="UniProtKB">
        <authorList>
            <consortium name="RefSeq"/>
        </authorList>
    </citation>
    <scope>IDENTIFICATION</scope>
</reference>
<sequence>MLQTAFIALVHTALWIICSAITLPPELQGAAPNRKVLHDMRRHFCSNVELHNASASCTSGPHGSRSLCGTICKASTDSFICYNAIAGPELCRGSCDSPYCRYEDAIVCQYAGRQCSCIYPVQEEKEYAPFCKCRNDASLPTFVYQNGSPITSSCSNGISEPVSATSTPPSPQFTRPSPQPNVIAIVVGAVLSLVFLVIIVVVILWRCRILSTLMKKPSAQEDESKCAELGRTASSRAQLPESPVLGDAEYSYENDHWPQEPTALVTEDSNPTMRAGEHGDPEGNERYVFNGPGCAGPRRFPTTEAADAHPYFSLEGPTDNEVNSEHVEWDGVANGEVTASLSDSSSQEGMDHAYFEVHPTEEFCEHQSQTSAYEEVSMAGPAQNNGTSNSYQQLNRDTLEGSITHYQPLTRKAYGDLQTRNESYGDETERVTGATTENSVTSPYQHLSRTTIKRQNETEDARSNYEHLKGKAEYDLLQLEGAKKTDQDNTENT</sequence>
<protein>
    <submittedName>
        <fullName evidence="5">Uncharacterized protein LOC110986765 isoform X1</fullName>
    </submittedName>
</protein>
<feature type="chain" id="PRO_5034493848" evidence="3">
    <location>
        <begin position="21"/>
        <end position="493"/>
    </location>
</feature>
<evidence type="ECO:0000256" key="2">
    <source>
        <dbReference type="SAM" id="Phobius"/>
    </source>
</evidence>
<dbReference type="AlphaFoldDB" id="A0A8B7ZG50"/>
<feature type="compositionally biased region" description="Polar residues" evidence="1">
    <location>
        <begin position="382"/>
        <end position="392"/>
    </location>
</feature>
<keyword evidence="2" id="KW-0472">Membrane</keyword>
<feature type="signal peptide" evidence="3">
    <location>
        <begin position="1"/>
        <end position="20"/>
    </location>
</feature>
<feature type="region of interest" description="Disordered" evidence="1">
    <location>
        <begin position="368"/>
        <end position="392"/>
    </location>
</feature>
<proteinExistence type="predicted"/>
<keyword evidence="2" id="KW-0812">Transmembrane</keyword>
<gene>
    <name evidence="5" type="primary">LOC110986765</name>
</gene>
<evidence type="ECO:0000256" key="1">
    <source>
        <dbReference type="SAM" id="MobiDB-lite"/>
    </source>
</evidence>
<feature type="compositionally biased region" description="Basic and acidic residues" evidence="1">
    <location>
        <begin position="275"/>
        <end position="284"/>
    </location>
</feature>
<feature type="region of interest" description="Disordered" evidence="1">
    <location>
        <begin position="419"/>
        <end position="450"/>
    </location>
</feature>
<accession>A0A8B7ZG50</accession>
<keyword evidence="4" id="KW-1185">Reference proteome</keyword>
<evidence type="ECO:0000256" key="3">
    <source>
        <dbReference type="SAM" id="SignalP"/>
    </source>
</evidence>
<feature type="region of interest" description="Disordered" evidence="1">
    <location>
        <begin position="220"/>
        <end position="243"/>
    </location>
</feature>
<dbReference type="Proteomes" id="UP000694845">
    <property type="component" value="Unplaced"/>
</dbReference>
<name>A0A8B7ZG50_ACAPL</name>
<dbReference type="OrthoDB" id="10238325at2759"/>
<evidence type="ECO:0000313" key="4">
    <source>
        <dbReference type="Proteomes" id="UP000694845"/>
    </source>
</evidence>
<organism evidence="4 5">
    <name type="scientific">Acanthaster planci</name>
    <name type="common">Crown-of-thorns starfish</name>
    <dbReference type="NCBI Taxonomy" id="133434"/>
    <lineage>
        <taxon>Eukaryota</taxon>
        <taxon>Metazoa</taxon>
        <taxon>Echinodermata</taxon>
        <taxon>Eleutherozoa</taxon>
        <taxon>Asterozoa</taxon>
        <taxon>Asteroidea</taxon>
        <taxon>Valvatacea</taxon>
        <taxon>Valvatida</taxon>
        <taxon>Acanthasteridae</taxon>
        <taxon>Acanthaster</taxon>
    </lineage>
</organism>